<evidence type="ECO:0000256" key="2">
    <source>
        <dbReference type="ARBA" id="ARBA00022692"/>
    </source>
</evidence>
<dbReference type="EMBL" id="AGNL01007285">
    <property type="protein sequence ID" value="EJK71396.1"/>
    <property type="molecule type" value="Genomic_DNA"/>
</dbReference>
<keyword evidence="2 6" id="KW-0812">Transmembrane</keyword>
<keyword evidence="4 6" id="KW-0472">Membrane</keyword>
<evidence type="ECO:0000256" key="3">
    <source>
        <dbReference type="ARBA" id="ARBA00022989"/>
    </source>
</evidence>
<dbReference type="OMA" id="YIMIIAF"/>
<dbReference type="Pfam" id="PF08507">
    <property type="entry name" value="COPI_assoc"/>
    <property type="match status" value="1"/>
</dbReference>
<feature type="transmembrane region" description="Helical" evidence="6">
    <location>
        <begin position="105"/>
        <end position="123"/>
    </location>
</feature>
<dbReference type="PANTHER" id="PTHR38894:SF1">
    <property type="entry name" value="TRANSMEMBRANE PROTEIN"/>
    <property type="match status" value="1"/>
</dbReference>
<comment type="caution">
    <text evidence="7">The sequence shown here is derived from an EMBL/GenBank/DDBJ whole genome shotgun (WGS) entry which is preliminary data.</text>
</comment>
<feature type="compositionally biased region" description="Polar residues" evidence="5">
    <location>
        <begin position="17"/>
        <end position="37"/>
    </location>
</feature>
<feature type="transmembrane region" description="Helical" evidence="6">
    <location>
        <begin position="80"/>
        <end position="99"/>
    </location>
</feature>
<evidence type="ECO:0000256" key="5">
    <source>
        <dbReference type="SAM" id="MobiDB-lite"/>
    </source>
</evidence>
<comment type="subcellular location">
    <subcellularLocation>
        <location evidence="1">Membrane</location>
        <topology evidence="1">Multi-pass membrane protein</topology>
    </subcellularLocation>
</comment>
<reference evidence="7 8" key="1">
    <citation type="journal article" date="2012" name="Genome Biol.">
        <title>Genome and low-iron response of an oceanic diatom adapted to chronic iron limitation.</title>
        <authorList>
            <person name="Lommer M."/>
            <person name="Specht M."/>
            <person name="Roy A.S."/>
            <person name="Kraemer L."/>
            <person name="Andreson R."/>
            <person name="Gutowska M.A."/>
            <person name="Wolf J."/>
            <person name="Bergner S.V."/>
            <person name="Schilhabel M.B."/>
            <person name="Klostermeier U.C."/>
            <person name="Beiko R.G."/>
            <person name="Rosenstiel P."/>
            <person name="Hippler M."/>
            <person name="Laroche J."/>
        </authorList>
    </citation>
    <scope>NUCLEOTIDE SEQUENCE [LARGE SCALE GENOMIC DNA]</scope>
    <source>
        <strain evidence="7 8">CCMP1005</strain>
    </source>
</reference>
<accession>K0TD36</accession>
<organism evidence="7 8">
    <name type="scientific">Thalassiosira oceanica</name>
    <name type="common">Marine diatom</name>
    <dbReference type="NCBI Taxonomy" id="159749"/>
    <lineage>
        <taxon>Eukaryota</taxon>
        <taxon>Sar</taxon>
        <taxon>Stramenopiles</taxon>
        <taxon>Ochrophyta</taxon>
        <taxon>Bacillariophyta</taxon>
        <taxon>Coscinodiscophyceae</taxon>
        <taxon>Thalassiosirophycidae</taxon>
        <taxon>Thalassiosirales</taxon>
        <taxon>Thalassiosiraceae</taxon>
        <taxon>Thalassiosira</taxon>
    </lineage>
</organism>
<sequence length="221" mass="24547">MDDDHVRPLLEDDDQPSWVTLQGSDDSRSTAGSTQSAWDRLAAAAKKTNRSAKNGGGNRQEKSSDDGLPRIILFMRLGNLAAAGLVIFGSVGALTKIFSPSKMVMGGYGICFGLLVCCLEVNLSFLRKRIADNFGFLFNSVFRLLFYCLMAMVTHSFESILGNVASISLGVLAMLNTYVLCRYPDYRRAMKELSDEEERKMKKEARKAAWKHATGSPWWEV</sequence>
<keyword evidence="3 6" id="KW-1133">Transmembrane helix</keyword>
<evidence type="ECO:0000313" key="7">
    <source>
        <dbReference type="EMBL" id="EJK71396.1"/>
    </source>
</evidence>
<feature type="transmembrane region" description="Helical" evidence="6">
    <location>
        <begin position="135"/>
        <end position="154"/>
    </location>
</feature>
<evidence type="ECO:0000256" key="6">
    <source>
        <dbReference type="SAM" id="Phobius"/>
    </source>
</evidence>
<proteinExistence type="predicted"/>
<dbReference type="InterPro" id="IPR013714">
    <property type="entry name" value="Golgi_TVP15"/>
</dbReference>
<dbReference type="Proteomes" id="UP000266841">
    <property type="component" value="Unassembled WGS sequence"/>
</dbReference>
<protein>
    <submittedName>
        <fullName evidence="7">Uncharacterized protein</fullName>
    </submittedName>
</protein>
<evidence type="ECO:0000256" key="1">
    <source>
        <dbReference type="ARBA" id="ARBA00004141"/>
    </source>
</evidence>
<evidence type="ECO:0000313" key="8">
    <source>
        <dbReference type="Proteomes" id="UP000266841"/>
    </source>
</evidence>
<dbReference type="OrthoDB" id="203284at2759"/>
<dbReference type="PANTHER" id="PTHR38894">
    <property type="entry name" value="TRANSMEMBRANE PROTEIN"/>
    <property type="match status" value="1"/>
</dbReference>
<dbReference type="AlphaFoldDB" id="K0TD36"/>
<gene>
    <name evidence="7" type="ORF">THAOC_07171</name>
</gene>
<evidence type="ECO:0000256" key="4">
    <source>
        <dbReference type="ARBA" id="ARBA00023136"/>
    </source>
</evidence>
<feature type="compositionally biased region" description="Basic and acidic residues" evidence="5">
    <location>
        <begin position="1"/>
        <end position="10"/>
    </location>
</feature>
<keyword evidence="8" id="KW-1185">Reference proteome</keyword>
<name>K0TD36_THAOC</name>
<feature type="transmembrane region" description="Helical" evidence="6">
    <location>
        <begin position="160"/>
        <end position="181"/>
    </location>
</feature>
<feature type="region of interest" description="Disordered" evidence="5">
    <location>
        <begin position="1"/>
        <end position="64"/>
    </location>
</feature>
<dbReference type="eggNOG" id="ENOG502RVUD">
    <property type="taxonomic scope" value="Eukaryota"/>
</dbReference>
<dbReference type="GO" id="GO:0016020">
    <property type="term" value="C:membrane"/>
    <property type="evidence" value="ECO:0007669"/>
    <property type="project" value="UniProtKB-SubCell"/>
</dbReference>